<organism evidence="1 2">
    <name type="scientific">Cricetulus griseus</name>
    <name type="common">Chinese hamster</name>
    <name type="synonym">Cricetulus barabensis griseus</name>
    <dbReference type="NCBI Taxonomy" id="10029"/>
    <lineage>
        <taxon>Eukaryota</taxon>
        <taxon>Metazoa</taxon>
        <taxon>Chordata</taxon>
        <taxon>Craniata</taxon>
        <taxon>Vertebrata</taxon>
        <taxon>Euteleostomi</taxon>
        <taxon>Mammalia</taxon>
        <taxon>Eutheria</taxon>
        <taxon>Euarchontoglires</taxon>
        <taxon>Glires</taxon>
        <taxon>Rodentia</taxon>
        <taxon>Myomorpha</taxon>
        <taxon>Muroidea</taxon>
        <taxon>Cricetidae</taxon>
        <taxon>Cricetinae</taxon>
        <taxon>Cricetulus</taxon>
    </lineage>
</organism>
<evidence type="ECO:0000313" key="2">
    <source>
        <dbReference type="Proteomes" id="UP000001075"/>
    </source>
</evidence>
<gene>
    <name evidence="1" type="ORF">I79_013803</name>
</gene>
<reference evidence="2" key="1">
    <citation type="journal article" date="2011" name="Nat. Biotechnol.">
        <title>The genomic sequence of the Chinese hamster ovary (CHO)-K1 cell line.</title>
        <authorList>
            <person name="Xu X."/>
            <person name="Nagarajan H."/>
            <person name="Lewis N.E."/>
            <person name="Pan S."/>
            <person name="Cai Z."/>
            <person name="Liu X."/>
            <person name="Chen W."/>
            <person name="Xie M."/>
            <person name="Wang W."/>
            <person name="Hammond S."/>
            <person name="Andersen M.R."/>
            <person name="Neff N."/>
            <person name="Passarelli B."/>
            <person name="Koh W."/>
            <person name="Fan H.C."/>
            <person name="Wang J."/>
            <person name="Gui Y."/>
            <person name="Lee K.H."/>
            <person name="Betenbaugh M.J."/>
            <person name="Quake S.R."/>
            <person name="Famili I."/>
            <person name="Palsson B.O."/>
            <person name="Wang J."/>
        </authorList>
    </citation>
    <scope>NUCLEOTIDE SEQUENCE [LARGE SCALE GENOMIC DNA]</scope>
    <source>
        <strain evidence="2">CHO K1 cell line</strain>
    </source>
</reference>
<proteinExistence type="predicted"/>
<evidence type="ECO:0000313" key="1">
    <source>
        <dbReference type="EMBL" id="EGW00795.1"/>
    </source>
</evidence>
<dbReference type="EMBL" id="JH000664">
    <property type="protein sequence ID" value="EGW00795.1"/>
    <property type="molecule type" value="Genomic_DNA"/>
</dbReference>
<dbReference type="Proteomes" id="UP000001075">
    <property type="component" value="Unassembled WGS sequence"/>
</dbReference>
<dbReference type="AlphaFoldDB" id="G3HSH1"/>
<sequence>MTLYLEHLKFDTEDYLRTHGKTIKDCSILLFFSAVLPYRIHSVTMSQTYW</sequence>
<name>G3HSH1_CRIGR</name>
<dbReference type="InParanoid" id="G3HSH1"/>
<protein>
    <submittedName>
        <fullName evidence="1">Uncharacterized protein</fullName>
    </submittedName>
</protein>
<accession>G3HSH1</accession>